<accession>A0A284R2Q7</accession>
<reference evidence="2" key="1">
    <citation type="journal article" date="2017" name="Nat. Ecol. Evol.">
        <title>Genome expansion and lineage-specific genetic innovations in the forest pathogenic fungi Armillaria.</title>
        <authorList>
            <person name="Sipos G."/>
            <person name="Prasanna A.N."/>
            <person name="Walter M.C."/>
            <person name="O'Connor E."/>
            <person name="Balint B."/>
            <person name="Krizsan K."/>
            <person name="Kiss B."/>
            <person name="Hess J."/>
            <person name="Varga T."/>
            <person name="Slot J."/>
            <person name="Riley R."/>
            <person name="Boka B."/>
            <person name="Rigling D."/>
            <person name="Barry K."/>
            <person name="Lee J."/>
            <person name="Mihaltcheva S."/>
            <person name="LaButti K."/>
            <person name="Lipzen A."/>
            <person name="Waldron R."/>
            <person name="Moloney N.M."/>
            <person name="Sperisen C."/>
            <person name="Kredics L."/>
            <person name="Vagvoelgyi C."/>
            <person name="Patrignani A."/>
            <person name="Fitzpatrick D."/>
            <person name="Nagy I."/>
            <person name="Doyle S."/>
            <person name="Anderson J.B."/>
            <person name="Grigoriev I.V."/>
            <person name="Gueldener U."/>
            <person name="Muensterkoetter M."/>
            <person name="Nagy L.G."/>
        </authorList>
    </citation>
    <scope>NUCLEOTIDE SEQUENCE [LARGE SCALE GENOMIC DNA]</scope>
    <source>
        <strain evidence="2">C18/9</strain>
    </source>
</reference>
<proteinExistence type="predicted"/>
<evidence type="ECO:0000313" key="2">
    <source>
        <dbReference type="Proteomes" id="UP000219338"/>
    </source>
</evidence>
<protein>
    <submittedName>
        <fullName evidence="1">Uncharacterized protein</fullName>
    </submittedName>
</protein>
<gene>
    <name evidence="1" type="ORF">ARMOST_06326</name>
</gene>
<dbReference type="Proteomes" id="UP000219338">
    <property type="component" value="Unassembled WGS sequence"/>
</dbReference>
<name>A0A284R2Q7_ARMOS</name>
<dbReference type="AlphaFoldDB" id="A0A284R2Q7"/>
<dbReference type="EMBL" id="FUEG01000004">
    <property type="protein sequence ID" value="SJL02982.1"/>
    <property type="molecule type" value="Genomic_DNA"/>
</dbReference>
<sequence>MSSPQMESICGPSAIILSIYASRFLILHSNHHCTRSLLTTRYCDILHEEEAIGRSKITTSSATKLRL</sequence>
<keyword evidence="2" id="KW-1185">Reference proteome</keyword>
<evidence type="ECO:0000313" key="1">
    <source>
        <dbReference type="EMBL" id="SJL02982.1"/>
    </source>
</evidence>
<organism evidence="1 2">
    <name type="scientific">Armillaria ostoyae</name>
    <name type="common">Armillaria root rot fungus</name>
    <dbReference type="NCBI Taxonomy" id="47428"/>
    <lineage>
        <taxon>Eukaryota</taxon>
        <taxon>Fungi</taxon>
        <taxon>Dikarya</taxon>
        <taxon>Basidiomycota</taxon>
        <taxon>Agaricomycotina</taxon>
        <taxon>Agaricomycetes</taxon>
        <taxon>Agaricomycetidae</taxon>
        <taxon>Agaricales</taxon>
        <taxon>Marasmiineae</taxon>
        <taxon>Physalacriaceae</taxon>
        <taxon>Armillaria</taxon>
    </lineage>
</organism>